<dbReference type="CDD" id="cd10208">
    <property type="entry name" value="ASKHA_NBD_ScArp9-like"/>
    <property type="match status" value="1"/>
</dbReference>
<comment type="similarity">
    <text evidence="1">Belongs to the actin family.</text>
</comment>
<comment type="caution">
    <text evidence="2">The sequence shown here is derived from an EMBL/GenBank/DDBJ whole genome shotgun (WGS) entry which is preliminary data.</text>
</comment>
<proteinExistence type="inferred from homology"/>
<evidence type="ECO:0000256" key="1">
    <source>
        <dbReference type="RuleBase" id="RU000487"/>
    </source>
</evidence>
<reference evidence="2 3" key="1">
    <citation type="submission" date="2021-02" db="EMBL/GenBank/DDBJ databases">
        <title>Variation within the Batrachochytrium salamandrivorans European outbreak.</title>
        <authorList>
            <person name="Kelly M."/>
            <person name="Pasmans F."/>
            <person name="Shea T.P."/>
            <person name="Munoz J.F."/>
            <person name="Carranza S."/>
            <person name="Cuomo C.A."/>
            <person name="Martel A."/>
        </authorList>
    </citation>
    <scope>NUCLEOTIDE SEQUENCE [LARGE SCALE GENOMIC DNA]</scope>
    <source>
        <strain evidence="2 3">AMFP18/2</strain>
    </source>
</reference>
<name>A0ABQ8FDQ6_9FUNG</name>
<sequence length="468" mass="50521">MAATFHLREASLLVIDPGSRFTRAGLADYQNPPALTVLSRIPQKDLLAHQEAAAAAAALTTDTTIIGTTDTTITETTTSASDSSAPKTLSVDTTINPNATDMALDSLAAIPDQTAHPVTSDVPKAITTIEHDPTALSASPDSESWLWPIQAGRVVDWDMLRVLWRNILVNHCGVERATNNNPVLLTVPISWSRDDQNNATQILFEYVNTPGIYLLDQPVAALYGAGVTSGLVVDIGHTTTDISPVFENTVIHSATVSIALGGQDIEAYIIKLMKADPAFASSFGHLINIDFARAFIQSAAFLAPMTSTAVLPDIVFAYQGQSIKVGAWRGKVMDVLFNPELINKEVPGLHEAMHLVVSNSCEPEKRLFLWENILLTGGCSLIKGIKERIEAELARLLAASETSSEFQAKDVKWTKLPDYFVEFKDRPCDASFLGGSIAAKLVFTNGGLYVTRSDYDEYGPAVSFLKSG</sequence>
<dbReference type="SMART" id="SM00268">
    <property type="entry name" value="ACTIN"/>
    <property type="match status" value="1"/>
</dbReference>
<evidence type="ECO:0008006" key="4">
    <source>
        <dbReference type="Google" id="ProtNLM"/>
    </source>
</evidence>
<evidence type="ECO:0000313" key="3">
    <source>
        <dbReference type="Proteomes" id="UP001648503"/>
    </source>
</evidence>
<gene>
    <name evidence="2" type="ORF">BASA50_005182</name>
</gene>
<organism evidence="2 3">
    <name type="scientific">Batrachochytrium salamandrivorans</name>
    <dbReference type="NCBI Taxonomy" id="1357716"/>
    <lineage>
        <taxon>Eukaryota</taxon>
        <taxon>Fungi</taxon>
        <taxon>Fungi incertae sedis</taxon>
        <taxon>Chytridiomycota</taxon>
        <taxon>Chytridiomycota incertae sedis</taxon>
        <taxon>Chytridiomycetes</taxon>
        <taxon>Rhizophydiales</taxon>
        <taxon>Rhizophydiales incertae sedis</taxon>
        <taxon>Batrachochytrium</taxon>
    </lineage>
</organism>
<evidence type="ECO:0000313" key="2">
    <source>
        <dbReference type="EMBL" id="KAH6596478.1"/>
    </source>
</evidence>
<accession>A0ABQ8FDQ6</accession>
<dbReference type="Proteomes" id="UP001648503">
    <property type="component" value="Unassembled WGS sequence"/>
</dbReference>
<dbReference type="InterPro" id="IPR004000">
    <property type="entry name" value="Actin"/>
</dbReference>
<dbReference type="Gene3D" id="3.90.640.10">
    <property type="entry name" value="Actin, Chain A, domain 4"/>
    <property type="match status" value="1"/>
</dbReference>
<dbReference type="Pfam" id="PF00022">
    <property type="entry name" value="Actin"/>
    <property type="match status" value="2"/>
</dbReference>
<dbReference type="InterPro" id="IPR043129">
    <property type="entry name" value="ATPase_NBD"/>
</dbReference>
<protein>
    <recommendedName>
        <fullName evidence="4">Actin-like ATPase domain-containing protein</fullName>
    </recommendedName>
</protein>
<dbReference type="EMBL" id="JAFCIX010000227">
    <property type="protein sequence ID" value="KAH6596478.1"/>
    <property type="molecule type" value="Genomic_DNA"/>
</dbReference>
<dbReference type="SUPFAM" id="SSF53067">
    <property type="entry name" value="Actin-like ATPase domain"/>
    <property type="match status" value="2"/>
</dbReference>
<dbReference type="Gene3D" id="3.30.420.40">
    <property type="match status" value="3"/>
</dbReference>
<dbReference type="PANTHER" id="PTHR11937">
    <property type="entry name" value="ACTIN"/>
    <property type="match status" value="1"/>
</dbReference>
<keyword evidence="3" id="KW-1185">Reference proteome</keyword>